<evidence type="ECO:0000313" key="1">
    <source>
        <dbReference type="EMBL" id="KNC86837.1"/>
    </source>
</evidence>
<dbReference type="AlphaFoldDB" id="A0A0L0GCU2"/>
<keyword evidence="2" id="KW-1185">Reference proteome</keyword>
<dbReference type="EMBL" id="KQ241633">
    <property type="protein sequence ID" value="KNC86837.1"/>
    <property type="molecule type" value="Genomic_DNA"/>
</dbReference>
<name>A0A0L0GCU2_9EUKA</name>
<gene>
    <name evidence="1" type="ORF">SARC_01030</name>
</gene>
<proteinExistence type="predicted"/>
<protein>
    <submittedName>
        <fullName evidence="1">Uncharacterized protein</fullName>
    </submittedName>
</protein>
<organism evidence="1 2">
    <name type="scientific">Sphaeroforma arctica JP610</name>
    <dbReference type="NCBI Taxonomy" id="667725"/>
    <lineage>
        <taxon>Eukaryota</taxon>
        <taxon>Ichthyosporea</taxon>
        <taxon>Ichthyophonida</taxon>
        <taxon>Sphaeroforma</taxon>
    </lineage>
</organism>
<dbReference type="Proteomes" id="UP000054560">
    <property type="component" value="Unassembled WGS sequence"/>
</dbReference>
<dbReference type="RefSeq" id="XP_014160739.1">
    <property type="nucleotide sequence ID" value="XM_014305264.1"/>
</dbReference>
<evidence type="ECO:0000313" key="2">
    <source>
        <dbReference type="Proteomes" id="UP000054560"/>
    </source>
</evidence>
<reference evidence="1 2" key="1">
    <citation type="submission" date="2011-02" db="EMBL/GenBank/DDBJ databases">
        <title>The Genome Sequence of Sphaeroforma arctica JP610.</title>
        <authorList>
            <consortium name="The Broad Institute Genome Sequencing Platform"/>
            <person name="Russ C."/>
            <person name="Cuomo C."/>
            <person name="Young S.K."/>
            <person name="Zeng Q."/>
            <person name="Gargeya S."/>
            <person name="Alvarado L."/>
            <person name="Berlin A."/>
            <person name="Chapman S.B."/>
            <person name="Chen Z."/>
            <person name="Freedman E."/>
            <person name="Gellesch M."/>
            <person name="Goldberg J."/>
            <person name="Griggs A."/>
            <person name="Gujja S."/>
            <person name="Heilman E."/>
            <person name="Heiman D."/>
            <person name="Howarth C."/>
            <person name="Mehta T."/>
            <person name="Neiman D."/>
            <person name="Pearson M."/>
            <person name="Roberts A."/>
            <person name="Saif S."/>
            <person name="Shea T."/>
            <person name="Shenoy N."/>
            <person name="Sisk P."/>
            <person name="Stolte C."/>
            <person name="Sykes S."/>
            <person name="White J."/>
            <person name="Yandava C."/>
            <person name="Burger G."/>
            <person name="Gray M.W."/>
            <person name="Holland P.W.H."/>
            <person name="King N."/>
            <person name="Lang F.B.F."/>
            <person name="Roger A.J."/>
            <person name="Ruiz-Trillo I."/>
            <person name="Haas B."/>
            <person name="Nusbaum C."/>
            <person name="Birren B."/>
        </authorList>
    </citation>
    <scope>NUCLEOTIDE SEQUENCE [LARGE SCALE GENOMIC DNA]</scope>
    <source>
        <strain evidence="1 2">JP610</strain>
    </source>
</reference>
<dbReference type="GeneID" id="25901534"/>
<sequence length="68" mass="7845">MEANTVTQVQEKDLSPDLNVINNDVEDIKRLIANAKIDEPLPTDDHILEKPKQIVEPEIKFPLLKIWK</sequence>
<accession>A0A0L0GCU2</accession>